<evidence type="ECO:0000256" key="6">
    <source>
        <dbReference type="SAM" id="Phobius"/>
    </source>
</evidence>
<dbReference type="Gene3D" id="1.20.1250.20">
    <property type="entry name" value="MFS general substrate transporter like domains"/>
    <property type="match status" value="1"/>
</dbReference>
<evidence type="ECO:0000313" key="8">
    <source>
        <dbReference type="EMBL" id="SGY40049.1"/>
    </source>
</evidence>
<dbReference type="InterPro" id="IPR020846">
    <property type="entry name" value="MFS_dom"/>
</dbReference>
<dbReference type="AlphaFoldDB" id="A0A2X0M4T1"/>
<keyword evidence="9" id="KW-1185">Reference proteome</keyword>
<dbReference type="PANTHER" id="PTHR23511:SF3">
    <property type="entry name" value="MAJOR FACILITATOR SUPERFAMILY (MFS) PROFILE DOMAIN-CONTAINING PROTEIN"/>
    <property type="match status" value="1"/>
</dbReference>
<feature type="domain" description="Major facilitator superfamily (MFS) profile" evidence="7">
    <location>
        <begin position="1"/>
        <end position="98"/>
    </location>
</feature>
<keyword evidence="5 6" id="KW-0472">Membrane</keyword>
<comment type="subcellular location">
    <subcellularLocation>
        <location evidence="1">Membrane</location>
        <topology evidence="1">Multi-pass membrane protein</topology>
    </subcellularLocation>
</comment>
<evidence type="ECO:0000256" key="3">
    <source>
        <dbReference type="ARBA" id="ARBA00022692"/>
    </source>
</evidence>
<keyword evidence="4 6" id="KW-1133">Transmembrane helix</keyword>
<accession>A0A2X0M4T1</accession>
<gene>
    <name evidence="8" type="primary">BQ5605_C003g02314</name>
    <name evidence="8" type="ORF">BQ5605_C003G02314</name>
</gene>
<dbReference type="SUPFAM" id="SSF103473">
    <property type="entry name" value="MFS general substrate transporter"/>
    <property type="match status" value="1"/>
</dbReference>
<evidence type="ECO:0000256" key="5">
    <source>
        <dbReference type="ARBA" id="ARBA00023136"/>
    </source>
</evidence>
<dbReference type="EMBL" id="FQNC01000042">
    <property type="protein sequence ID" value="SGY40049.1"/>
    <property type="molecule type" value="Genomic_DNA"/>
</dbReference>
<sequence length="103" mass="11029">MYTQVDTIKASVGLNALEYIMQSFFNAVLYGFTPEVFPAPIRGSAAGLCSTFGRLAGIVAPIAARPYIDGNSNGVLWLAVGGIFVSAFFLIFLPIETRGRASY</sequence>
<evidence type="ECO:0000256" key="2">
    <source>
        <dbReference type="ARBA" id="ARBA00022448"/>
    </source>
</evidence>
<feature type="transmembrane region" description="Helical" evidence="6">
    <location>
        <begin position="75"/>
        <end position="95"/>
    </location>
</feature>
<dbReference type="STRING" id="796604.A0A2X0M4T1"/>
<evidence type="ECO:0000259" key="7">
    <source>
        <dbReference type="PROSITE" id="PS50850"/>
    </source>
</evidence>
<dbReference type="PANTHER" id="PTHR23511">
    <property type="entry name" value="SYNAPTIC VESICLE GLYCOPROTEIN 2"/>
    <property type="match status" value="1"/>
</dbReference>
<reference evidence="8 9" key="1">
    <citation type="submission" date="2016-11" db="EMBL/GenBank/DDBJ databases">
        <authorList>
            <person name="Jaros S."/>
            <person name="Januszkiewicz K."/>
            <person name="Wedrychowicz H."/>
        </authorList>
    </citation>
    <scope>NUCLEOTIDE SEQUENCE [LARGE SCALE GENOMIC DNA]</scope>
</reference>
<dbReference type="GO" id="GO:0016020">
    <property type="term" value="C:membrane"/>
    <property type="evidence" value="ECO:0007669"/>
    <property type="project" value="UniProtKB-SubCell"/>
</dbReference>
<name>A0A2X0M4T1_9BASI</name>
<protein>
    <submittedName>
        <fullName evidence="8">BQ5605_C003g02314 protein</fullName>
    </submittedName>
</protein>
<keyword evidence="3 6" id="KW-0812">Transmembrane</keyword>
<keyword evidence="2" id="KW-0813">Transport</keyword>
<organism evidence="8 9">
    <name type="scientific">Microbotryum silenes-dioicae</name>
    <dbReference type="NCBI Taxonomy" id="796604"/>
    <lineage>
        <taxon>Eukaryota</taxon>
        <taxon>Fungi</taxon>
        <taxon>Dikarya</taxon>
        <taxon>Basidiomycota</taxon>
        <taxon>Pucciniomycotina</taxon>
        <taxon>Microbotryomycetes</taxon>
        <taxon>Microbotryales</taxon>
        <taxon>Microbotryaceae</taxon>
        <taxon>Microbotryum</taxon>
    </lineage>
</organism>
<dbReference type="GO" id="GO:0022857">
    <property type="term" value="F:transmembrane transporter activity"/>
    <property type="evidence" value="ECO:0007669"/>
    <property type="project" value="InterPro"/>
</dbReference>
<dbReference type="Proteomes" id="UP000249464">
    <property type="component" value="Unassembled WGS sequence"/>
</dbReference>
<evidence type="ECO:0000256" key="4">
    <source>
        <dbReference type="ARBA" id="ARBA00022989"/>
    </source>
</evidence>
<evidence type="ECO:0000256" key="1">
    <source>
        <dbReference type="ARBA" id="ARBA00004141"/>
    </source>
</evidence>
<evidence type="ECO:0000313" key="9">
    <source>
        <dbReference type="Proteomes" id="UP000249464"/>
    </source>
</evidence>
<dbReference type="InterPro" id="IPR036259">
    <property type="entry name" value="MFS_trans_sf"/>
</dbReference>
<proteinExistence type="predicted"/>
<dbReference type="PROSITE" id="PS50850">
    <property type="entry name" value="MFS"/>
    <property type="match status" value="1"/>
</dbReference>